<name>A0A644ZG16_9ZZZZ</name>
<proteinExistence type="predicted"/>
<comment type="caution">
    <text evidence="1">The sequence shown here is derived from an EMBL/GenBank/DDBJ whole genome shotgun (WGS) entry which is preliminary data.</text>
</comment>
<organism evidence="1">
    <name type="scientific">bioreactor metagenome</name>
    <dbReference type="NCBI Taxonomy" id="1076179"/>
    <lineage>
        <taxon>unclassified sequences</taxon>
        <taxon>metagenomes</taxon>
        <taxon>ecological metagenomes</taxon>
    </lineage>
</organism>
<dbReference type="Gene3D" id="3.60.60.10">
    <property type="entry name" value="Penicillin V Acylase, Chain A"/>
    <property type="match status" value="1"/>
</dbReference>
<gene>
    <name evidence="1" type="ORF">SDC9_83396</name>
</gene>
<dbReference type="AlphaFoldDB" id="A0A644ZG16"/>
<sequence length="292" mass="33620">MFKALTQCKTIADFEKFLEKLPRPMRVEANFGVIDSEGGAAYYEVNNTKFTKVDVNDPKVAPLGYLVYTNFSYTGRYNQGMGYIRYQNANNILMRQSSVGEITPEWIYDNLSRSYYHSILNIDLKNQKEAIEKSGGWFIDQDFIPRKTSTASIVFKGVKKGEDPLNTVMWTMIGFPPTAIAVPLWVKYSNHIPSTLQRSKESENAYACTSSVTLKWRLFPITRGNGNKYFRYSLITNSNQNGYQEILKKYEKEIFNLYKPLINDNITFNESELITLKNKVDSIIINAYKTIL</sequence>
<reference evidence="1" key="1">
    <citation type="submission" date="2019-08" db="EMBL/GenBank/DDBJ databases">
        <authorList>
            <person name="Kucharzyk K."/>
            <person name="Murdoch R.W."/>
            <person name="Higgins S."/>
            <person name="Loffler F."/>
        </authorList>
    </citation>
    <scope>NUCLEOTIDE SEQUENCE</scope>
</reference>
<protein>
    <submittedName>
        <fullName evidence="1">Uncharacterized protein</fullName>
    </submittedName>
</protein>
<accession>A0A644ZG16</accession>
<evidence type="ECO:0000313" key="1">
    <source>
        <dbReference type="EMBL" id="MPM36794.1"/>
    </source>
</evidence>
<dbReference type="EMBL" id="VSSQ01007724">
    <property type="protein sequence ID" value="MPM36794.1"/>
    <property type="molecule type" value="Genomic_DNA"/>
</dbReference>